<dbReference type="Proteomes" id="UP000299084">
    <property type="component" value="Unassembled WGS sequence"/>
</dbReference>
<protein>
    <submittedName>
        <fullName evidence="2">Uncharacterized protein</fullName>
    </submittedName>
</protein>
<feature type="region of interest" description="Disordered" evidence="1">
    <location>
        <begin position="1678"/>
        <end position="1719"/>
    </location>
</feature>
<accession>A0A5N4C2Y2</accession>
<feature type="region of interest" description="Disordered" evidence="1">
    <location>
        <begin position="1425"/>
        <end position="1450"/>
    </location>
</feature>
<keyword evidence="3" id="KW-1185">Reference proteome</keyword>
<feature type="compositionally biased region" description="Gly residues" evidence="1">
    <location>
        <begin position="68"/>
        <end position="79"/>
    </location>
</feature>
<feature type="compositionally biased region" description="Basic and acidic residues" evidence="1">
    <location>
        <begin position="490"/>
        <end position="515"/>
    </location>
</feature>
<feature type="compositionally biased region" description="Basic and acidic residues" evidence="1">
    <location>
        <begin position="1425"/>
        <end position="1434"/>
    </location>
</feature>
<feature type="compositionally biased region" description="Basic and acidic residues" evidence="1">
    <location>
        <begin position="1781"/>
        <end position="1798"/>
    </location>
</feature>
<comment type="caution">
    <text evidence="2">The sequence shown here is derived from an EMBL/GenBank/DDBJ whole genome shotgun (WGS) entry which is preliminary data.</text>
</comment>
<feature type="region of interest" description="Disordered" evidence="1">
    <location>
        <begin position="1763"/>
        <end position="1798"/>
    </location>
</feature>
<proteinExistence type="predicted"/>
<name>A0A5N4C2Y2_CAMDR</name>
<feature type="region of interest" description="Disordered" evidence="1">
    <location>
        <begin position="198"/>
        <end position="236"/>
    </location>
</feature>
<sequence>MKPPPGPREPIRVRVRCPAPPGRPPQRRPSLRPPNGQVSSSGGQAAVGRADGGSSGLPSDAGPPPSDSGGGCSGGGAVPLGGAALAERRPRNFVSSAGAAGARPEVVRGQVLDEGPALSNLRPRQGSHGVVGDVRAPECRPRPSRGPRPASADSAAAPPHDPDPDPDPEPGTPRRAPPSARQDLAGRPARAGALLAALPRPALAGRGNGGGARVGGGGRDPGTQGPLGRERPRSHRRVLASRASLDFRGEAAESFRGWRRRPWSGKRLAAPCVPNPEIIILFAHFACVFCGRLWLSSLRGARGALLRRLSEQGEAAPVLVCLKVNGGGETLYVLWMGGWEMPGTWLCGWLAWSGQAPTPGRPLDEGAEGYTAPCPGICPLPRCGDRSPAVLILRAWKREHVGPSLSTCGEEGLAHGPKAQRLCKVGCGGCSDGPNGLSGWRQLLSCLVATLPSVTVRRMSSEPDPRVYTLALLCRKGSVPCAGDSLGGDKGVRRLPSERRETLAGRGSSEREQCRGDSVVSPELSPGRLHVCARTHVCPALHTGMRAVTVGAGAVSMEVWEQGSGVRVPTDRVCRCREHGGVGAGIGGVGAVIMGDVGVAVPIENTLACLTTRLEILSVCASFLRGSPAEFHWGTEGRGALTCTSASKGCLTVSLTLSHWRIEGSSRGRGPRGEARALCLPWTWSPFWEGDLWPGEIMPHPPEPCGISTSMGSPLGKGCNALNTPRSTSPLAEAMRALWSWAIIPWERSPRQGVVLLVSHHKGVALSLAWPWSPEAHVVWEDGVSLGLQPGHTKEVSIWPVSSAGDSPPERRSTEGCWMWYKSFPGQVTVSHLGPQVPGHMGPGAPSEEISGSTWAGRVERCSRSCPPPRALGPGHGRFCLGWFLTHLAQVLGTSLHVDLLLFLFPPVAASPTPLPILQPVVTPISEQLMVSPGLSHAKPRGLRLLCTSCQAMSSEGFKGRIKILSPGENLWAPVWEDAGEHPVPMGSIKVGEPWGLPGWGERWLADLSAPGGWVSFLLDEGSAGGLRWIMGRRAELLPPEWGSGGCKEPVRDTGLGAGQWGHGEHLVWVAVRETPLGKGADRTHGRLERERERPRTLAHKDQLVKLGHSLIRSDLRRPGERLGSAGSSAAVCLRVFPPPLSSSVTRLGLLTTCAPSVVHSANTRAHATAQEALFQSPRSITGPDRLRPLLRGRQAGKVIMVLLEVGGERVPYWGKDSCPEAPSRGGQAGGHKERRIRGQSHLTLAADSQAAAGAGGGQVPPSDLLMVEMSPWPVHFPGAWSAEVGEAAGVSVGGDQGFHQGLSHGGLSRPPSWRHAWAGEGHSWLSQAESVDLGSLTRGWGSKLSVNETPGGVMFGVQVVGELMVLSRVGWMLGPEPGLRILPRAAMEGKAGWGRAKALGRVGEGGSFLGVLLERGGKWAGLGKEEESREGWRGEGSPAGEGREVPKGGRADDDDFLVAGVALGTRMCARGRRLCGVCPLPLALTRLEFPECEKGMGLSCWAVGFQPEKEAFKGAFNLNVNMGNPGISRRQASPHLRKVEAAFSTPPSPPIFTRELGGKDFSLMRLALGGAGTPLPSEVRLEPAAPSAPCGCFLAPQSRGEDLTNSLPPPCAGEGRPGAYFCPGSPCSHSVSVTGPFSHQEPLLRKFLPFSCPAVGLLTNWALLKCEDLASLRGEGRPRRGQAQVQAGHWAGPGEGRTRRGQAWGGQTNPRADLGHTQETANPGEILFNFQEMTLRGNGYLSLEYRREQKVGEARRLSLRGAVCQHSGAGAEKTGQGRGRKPEQPESREAPRGEQRWEAWLPGRARRGLRAPRGVFLPLAAQFTLCDSSPSPRLSPLLYPLLPLPSSCLPPLLPDLLPSPLFLCLF</sequence>
<organism evidence="2 3">
    <name type="scientific">Camelus dromedarius</name>
    <name type="common">Dromedary</name>
    <name type="synonym">Arabian camel</name>
    <dbReference type="NCBI Taxonomy" id="9838"/>
    <lineage>
        <taxon>Eukaryota</taxon>
        <taxon>Metazoa</taxon>
        <taxon>Chordata</taxon>
        <taxon>Craniata</taxon>
        <taxon>Vertebrata</taxon>
        <taxon>Euteleostomi</taxon>
        <taxon>Mammalia</taxon>
        <taxon>Eutheria</taxon>
        <taxon>Laurasiatheria</taxon>
        <taxon>Artiodactyla</taxon>
        <taxon>Tylopoda</taxon>
        <taxon>Camelidae</taxon>
        <taxon>Camelus</taxon>
    </lineage>
</organism>
<feature type="compositionally biased region" description="Gly residues" evidence="1">
    <location>
        <begin position="206"/>
        <end position="220"/>
    </location>
</feature>
<evidence type="ECO:0000313" key="3">
    <source>
        <dbReference type="Proteomes" id="UP000299084"/>
    </source>
</evidence>
<feature type="compositionally biased region" description="Low complexity" evidence="1">
    <location>
        <begin position="147"/>
        <end position="158"/>
    </location>
</feature>
<gene>
    <name evidence="2" type="ORF">Cadr_000003688</name>
</gene>
<reference evidence="2 3" key="1">
    <citation type="journal article" date="2019" name="Mol. Ecol. Resour.">
        <title>Improving Illumina assemblies with Hi-C and long reads: an example with the North African dromedary.</title>
        <authorList>
            <person name="Elbers J.P."/>
            <person name="Rogers M.F."/>
            <person name="Perelman P.L."/>
            <person name="Proskuryakova A.A."/>
            <person name="Serdyukova N.A."/>
            <person name="Johnson W.E."/>
            <person name="Horin P."/>
            <person name="Corander J."/>
            <person name="Murphy D."/>
            <person name="Burger P.A."/>
        </authorList>
    </citation>
    <scope>NUCLEOTIDE SEQUENCE [LARGE SCALE GENOMIC DNA]</scope>
    <source>
        <strain evidence="2">Drom800</strain>
        <tissue evidence="2">Blood</tissue>
    </source>
</reference>
<evidence type="ECO:0000313" key="2">
    <source>
        <dbReference type="EMBL" id="KAB1253233.1"/>
    </source>
</evidence>
<dbReference type="EMBL" id="JWIN03000037">
    <property type="protein sequence ID" value="KAB1253233.1"/>
    <property type="molecule type" value="Genomic_DNA"/>
</dbReference>
<feature type="region of interest" description="Disordered" evidence="1">
    <location>
        <begin position="1"/>
        <end position="83"/>
    </location>
</feature>
<feature type="region of interest" description="Disordered" evidence="1">
    <location>
        <begin position="95"/>
        <end position="184"/>
    </location>
</feature>
<evidence type="ECO:0000256" key="1">
    <source>
        <dbReference type="SAM" id="MobiDB-lite"/>
    </source>
</evidence>
<feature type="region of interest" description="Disordered" evidence="1">
    <location>
        <begin position="490"/>
        <end position="519"/>
    </location>
</feature>